<dbReference type="Proteomes" id="UP001060215">
    <property type="component" value="Chromosome 6"/>
</dbReference>
<sequence>MVATTLEGNRISCEIWKFVRLPSGDSIPKEVLSSAPDSQNRDLIGNGEKKNINKLELSYLRFALSVFDLLGDDRLSDNLERSLVNEAHVAFAVEGQLTHNLFYNSARESFTLLASGKFFKVVEFSLALQEIGSFSVVLECVLAPIAAAATFALHIPTIGIGVGPFCIGQIN</sequence>
<dbReference type="EMBL" id="CM045763">
    <property type="protein sequence ID" value="KAI8023357.1"/>
    <property type="molecule type" value="Genomic_DNA"/>
</dbReference>
<evidence type="ECO:0000313" key="1">
    <source>
        <dbReference type="EMBL" id="KAI8023357.1"/>
    </source>
</evidence>
<reference evidence="1 2" key="1">
    <citation type="journal article" date="2022" name="Plant J.">
        <title>Chromosome-level genome of Camellia lanceoleosa provides a valuable resource for understanding genome evolution and self-incompatibility.</title>
        <authorList>
            <person name="Gong W."/>
            <person name="Xiao S."/>
            <person name="Wang L."/>
            <person name="Liao Z."/>
            <person name="Chang Y."/>
            <person name="Mo W."/>
            <person name="Hu G."/>
            <person name="Li W."/>
            <person name="Zhao G."/>
            <person name="Zhu H."/>
            <person name="Hu X."/>
            <person name="Ji K."/>
            <person name="Xiang X."/>
            <person name="Song Q."/>
            <person name="Yuan D."/>
            <person name="Jin S."/>
            <person name="Zhang L."/>
        </authorList>
    </citation>
    <scope>NUCLEOTIDE SEQUENCE [LARGE SCALE GENOMIC DNA]</scope>
    <source>
        <strain evidence="1">SQ_2022a</strain>
    </source>
</reference>
<organism evidence="1 2">
    <name type="scientific">Camellia lanceoleosa</name>
    <dbReference type="NCBI Taxonomy" id="1840588"/>
    <lineage>
        <taxon>Eukaryota</taxon>
        <taxon>Viridiplantae</taxon>
        <taxon>Streptophyta</taxon>
        <taxon>Embryophyta</taxon>
        <taxon>Tracheophyta</taxon>
        <taxon>Spermatophyta</taxon>
        <taxon>Magnoliopsida</taxon>
        <taxon>eudicotyledons</taxon>
        <taxon>Gunneridae</taxon>
        <taxon>Pentapetalae</taxon>
        <taxon>asterids</taxon>
        <taxon>Ericales</taxon>
        <taxon>Theaceae</taxon>
        <taxon>Camellia</taxon>
    </lineage>
</organism>
<gene>
    <name evidence="1" type="ORF">LOK49_LG03G01683</name>
</gene>
<evidence type="ECO:0000313" key="2">
    <source>
        <dbReference type="Proteomes" id="UP001060215"/>
    </source>
</evidence>
<comment type="caution">
    <text evidence="1">The sequence shown here is derived from an EMBL/GenBank/DDBJ whole genome shotgun (WGS) entry which is preliminary data.</text>
</comment>
<keyword evidence="2" id="KW-1185">Reference proteome</keyword>
<name>A0ACC0IBR7_9ERIC</name>
<proteinExistence type="predicted"/>
<accession>A0ACC0IBR7</accession>
<protein>
    <submittedName>
        <fullName evidence="1">Uncharacterized protein</fullName>
    </submittedName>
</protein>